<dbReference type="InterPro" id="IPR005828">
    <property type="entry name" value="MFS_sugar_transport-like"/>
</dbReference>
<sequence>MSTSVRLIDDAPLTRFHKKLTVFSSGGPFIDGYALSIIGIALITMTPALDLGPKEIGMVGAASLVGIFFGGGVFGWVTDKVGRHTMYILDLLALAAFSILSAFSTDIWQLVIWRFLLGVAIGADYPIATSLLAEFLPRKHRGRLLGATFVVWAVGAAAAFAVGYAMRGFGPDAWRWMLASPAIFAVITLLFRLGTPESPRWLLSRGRVDEARTVIKKVYGNDYDVDSLGEDEDTGKRAATFTDIFNKKFWRRTLFVSIFWTAQVIPLFAVYTFAPELLSSFGLDGDANLYGGSLLISLLFVIGGIPGLWLVERIGRRKLLLWTFGIIVVALAAPAFVPGVGPKTLFTALAIFALASGASSFLEVVYPNELFPTEIRATAVGFGTAISRVGSAASTYLMPVAIISFGASGALLIGAGISLVGLVATFILAPETANRSLADISSGSTKKKTKTNGTTEETKAEGTLV</sequence>
<evidence type="ECO:0000256" key="4">
    <source>
        <dbReference type="ARBA" id="ARBA00022989"/>
    </source>
</evidence>
<name>A0ABS4WEC5_9MICC</name>
<dbReference type="EMBL" id="JAGIOE010000001">
    <property type="protein sequence ID" value="MBP2374515.1"/>
    <property type="molecule type" value="Genomic_DNA"/>
</dbReference>
<dbReference type="InterPro" id="IPR036259">
    <property type="entry name" value="MFS_trans_sf"/>
</dbReference>
<keyword evidence="10" id="KW-1185">Reference proteome</keyword>
<keyword evidence="4 7" id="KW-1133">Transmembrane helix</keyword>
<feature type="transmembrane region" description="Helical" evidence="7">
    <location>
        <begin position="173"/>
        <end position="195"/>
    </location>
</feature>
<feature type="transmembrane region" description="Helical" evidence="7">
    <location>
        <begin position="403"/>
        <end position="429"/>
    </location>
</feature>
<feature type="transmembrane region" description="Helical" evidence="7">
    <location>
        <begin position="294"/>
        <end position="312"/>
    </location>
</feature>
<protein>
    <submittedName>
        <fullName evidence="9">MFS transporter</fullName>
    </submittedName>
</protein>
<dbReference type="PANTHER" id="PTHR23511:SF34">
    <property type="entry name" value="SYNAPTIC VESICLE GLYCOPROTEIN 2"/>
    <property type="match status" value="1"/>
</dbReference>
<feature type="region of interest" description="Disordered" evidence="6">
    <location>
        <begin position="440"/>
        <end position="465"/>
    </location>
</feature>
<keyword evidence="3 7" id="KW-0812">Transmembrane</keyword>
<evidence type="ECO:0000256" key="2">
    <source>
        <dbReference type="ARBA" id="ARBA00022448"/>
    </source>
</evidence>
<dbReference type="RefSeq" id="WP_209907526.1">
    <property type="nucleotide sequence ID" value="NZ_BAAAMI010000017.1"/>
</dbReference>
<evidence type="ECO:0000313" key="9">
    <source>
        <dbReference type="EMBL" id="MBP2374515.1"/>
    </source>
</evidence>
<organism evidence="9 10">
    <name type="scientific">Paeniglutamicibacter psychrophenolicus</name>
    <dbReference type="NCBI Taxonomy" id="257454"/>
    <lineage>
        <taxon>Bacteria</taxon>
        <taxon>Bacillati</taxon>
        <taxon>Actinomycetota</taxon>
        <taxon>Actinomycetes</taxon>
        <taxon>Micrococcales</taxon>
        <taxon>Micrococcaceae</taxon>
        <taxon>Paeniglutamicibacter</taxon>
    </lineage>
</organism>
<evidence type="ECO:0000256" key="1">
    <source>
        <dbReference type="ARBA" id="ARBA00004651"/>
    </source>
</evidence>
<feature type="transmembrane region" description="Helical" evidence="7">
    <location>
        <begin position="20"/>
        <end position="44"/>
    </location>
</feature>
<dbReference type="SUPFAM" id="SSF103473">
    <property type="entry name" value="MFS general substrate transporter"/>
    <property type="match status" value="1"/>
</dbReference>
<feature type="transmembrane region" description="Helical" evidence="7">
    <location>
        <begin position="85"/>
        <end position="105"/>
    </location>
</feature>
<keyword evidence="2" id="KW-0813">Transport</keyword>
<dbReference type="PANTHER" id="PTHR23511">
    <property type="entry name" value="SYNAPTIC VESICLE GLYCOPROTEIN 2"/>
    <property type="match status" value="1"/>
</dbReference>
<dbReference type="Proteomes" id="UP000766570">
    <property type="component" value="Unassembled WGS sequence"/>
</dbReference>
<feature type="compositionally biased region" description="Basic and acidic residues" evidence="6">
    <location>
        <begin position="456"/>
        <end position="465"/>
    </location>
</feature>
<feature type="transmembrane region" description="Helical" evidence="7">
    <location>
        <begin position="345"/>
        <end position="366"/>
    </location>
</feature>
<dbReference type="PROSITE" id="PS00217">
    <property type="entry name" value="SUGAR_TRANSPORT_2"/>
    <property type="match status" value="1"/>
</dbReference>
<evidence type="ECO:0000256" key="3">
    <source>
        <dbReference type="ARBA" id="ARBA00022692"/>
    </source>
</evidence>
<feature type="transmembrane region" description="Helical" evidence="7">
    <location>
        <begin position="319"/>
        <end position="339"/>
    </location>
</feature>
<feature type="domain" description="Major facilitator superfamily (MFS) profile" evidence="8">
    <location>
        <begin position="20"/>
        <end position="433"/>
    </location>
</feature>
<dbReference type="InterPro" id="IPR020846">
    <property type="entry name" value="MFS_dom"/>
</dbReference>
<dbReference type="PROSITE" id="PS50850">
    <property type="entry name" value="MFS"/>
    <property type="match status" value="1"/>
</dbReference>
<reference evidence="9 10" key="1">
    <citation type="submission" date="2021-03" db="EMBL/GenBank/DDBJ databases">
        <title>Sequencing the genomes of 1000 actinobacteria strains.</title>
        <authorList>
            <person name="Klenk H.-P."/>
        </authorList>
    </citation>
    <scope>NUCLEOTIDE SEQUENCE [LARGE SCALE GENOMIC DNA]</scope>
    <source>
        <strain evidence="9 10">DSM 15454</strain>
    </source>
</reference>
<evidence type="ECO:0000256" key="6">
    <source>
        <dbReference type="SAM" id="MobiDB-lite"/>
    </source>
</evidence>
<evidence type="ECO:0000313" key="10">
    <source>
        <dbReference type="Proteomes" id="UP000766570"/>
    </source>
</evidence>
<feature type="transmembrane region" description="Helical" evidence="7">
    <location>
        <begin position="378"/>
        <end position="397"/>
    </location>
</feature>
<comment type="caution">
    <text evidence="9">The sequence shown here is derived from an EMBL/GenBank/DDBJ whole genome shotgun (WGS) entry which is preliminary data.</text>
</comment>
<feature type="transmembrane region" description="Helical" evidence="7">
    <location>
        <begin position="111"/>
        <end position="132"/>
    </location>
</feature>
<feature type="transmembrane region" description="Helical" evidence="7">
    <location>
        <begin position="254"/>
        <end position="274"/>
    </location>
</feature>
<dbReference type="Pfam" id="PF00083">
    <property type="entry name" value="Sugar_tr"/>
    <property type="match status" value="1"/>
</dbReference>
<evidence type="ECO:0000256" key="7">
    <source>
        <dbReference type="SAM" id="Phobius"/>
    </source>
</evidence>
<dbReference type="Gene3D" id="1.20.1250.20">
    <property type="entry name" value="MFS general substrate transporter like domains"/>
    <property type="match status" value="1"/>
</dbReference>
<evidence type="ECO:0000256" key="5">
    <source>
        <dbReference type="ARBA" id="ARBA00023136"/>
    </source>
</evidence>
<comment type="subcellular location">
    <subcellularLocation>
        <location evidence="1">Cell membrane</location>
        <topology evidence="1">Multi-pass membrane protein</topology>
    </subcellularLocation>
</comment>
<keyword evidence="5 7" id="KW-0472">Membrane</keyword>
<evidence type="ECO:0000259" key="8">
    <source>
        <dbReference type="PROSITE" id="PS50850"/>
    </source>
</evidence>
<dbReference type="PROSITE" id="PS00216">
    <property type="entry name" value="SUGAR_TRANSPORT_1"/>
    <property type="match status" value="1"/>
</dbReference>
<proteinExistence type="predicted"/>
<gene>
    <name evidence="9" type="ORF">JOF46_002427</name>
</gene>
<accession>A0ABS4WEC5</accession>
<dbReference type="InterPro" id="IPR005829">
    <property type="entry name" value="Sugar_transporter_CS"/>
</dbReference>
<feature type="transmembrane region" description="Helical" evidence="7">
    <location>
        <begin position="56"/>
        <end position="78"/>
    </location>
</feature>
<dbReference type="CDD" id="cd17316">
    <property type="entry name" value="MFS_SV2_like"/>
    <property type="match status" value="1"/>
</dbReference>
<feature type="transmembrane region" description="Helical" evidence="7">
    <location>
        <begin position="144"/>
        <end position="167"/>
    </location>
</feature>